<sequence length="1164" mass="133620">MPLRNLDVILGLDWLAANHVMVNCYRKSIVFSQELDTKDMVSDVSATYVILFASEGRYNLLPSDIPIVCEFPDVFPEEIPELPPSREIDFFIDLIPGAEPVSRAPYRMSSVELAEVKKQVNELLEKGFIRLSASPWGAPVLLVKKKDGSMWMCIDYRQLNKLTIKNKYPLPWIDDLLDQLRGAVVFSKIDLRSGYHQIRVKSEDIPRTAFRTRYGHFEYIVMPFGVTNAPAIFMDYMNQIFQPYLDQFVVVFIDDILVYSRSVEEHAQHLQTVLWILREKKLYAKLSKYDFWESNVQFLGHVISQDDVSVDPTKIKAVMAWERPRSVTEIRSFLGLAGYYRHFIKGFSRIALPLTRLTRKESPFVWSEKCELSFQTLKRCLTTASVLALPDVTREFIVYCDVSKFSLGCVLMQSNRVIAYVSRKLRPHDLNYPTHDLELAAVVYHPGKANIVADALSRKVLHAAYLMGREQELLESFRDMNIGVVMDAPNRMTVGMLKISNEFLESIVAAQKDDEELLKLIDTQARGKDMELTRGNDGIWRFRNQVVVPAHGDFRQAVLAEAYRSSLSIHPGVTKMYHDLKKEFWWPGMKKAITEYVRSCVICQKCKVEHQRPPGLLQPPEIPIWKWKSITMDFVSGLPRTRTGCNAIWVILDRLTKSAHFLAMNVKWSLDRLARLYVTEIVRLHGVPSSIISDRDPRFTSRFWGSWQEELGTELKLSSAYHPQTDGQSEQTIQTLKDMLRACVLEQGGSWEKYLPLVEFAYNNSYHSSIGMAPYKALCGQKCRTPLCWNENGDAIHLGPELIQEMNEQVALIREKIKIAQDRQKSYYDNRHRPLEFQVGDWVFLRISLIKGIGRILKSQKLNLKYIGPYQILERIGEVAYRLDLPQLLTNIHNVFHVSQLRAYIPCDTMIVPSDSIELKEDLTVEAVPVGIEEYQTKRLGSKEVPLNKEVRTDEVSDLSRDSSDYRGVGTMPGHRLVGGRLDNERLSDGAETANPVLRGRDRHREQIIEAWNRVFYRARLARVDSSLAERGPVSLMFVSPLGEISALVRAKDNREIPFWLEGEVSRVDSFLSEQGPIELVPIFDQVTLKDDSDIQVTLYELLSPIEDCQVLSVRATAPYIDLVEESFNALAFPWELICSRLEDELVTRIRLSDLIDPLFRLGH</sequence>
<dbReference type="GO" id="GO:0004190">
    <property type="term" value="F:aspartic-type endopeptidase activity"/>
    <property type="evidence" value="ECO:0007669"/>
    <property type="project" value="UniProtKB-KW"/>
</dbReference>
<evidence type="ECO:0000256" key="11">
    <source>
        <dbReference type="ARBA" id="ARBA00023268"/>
    </source>
</evidence>
<dbReference type="GO" id="GO:0015074">
    <property type="term" value="P:DNA integration"/>
    <property type="evidence" value="ECO:0007669"/>
    <property type="project" value="UniProtKB-KW"/>
</dbReference>
<dbReference type="GO" id="GO:0003964">
    <property type="term" value="F:RNA-directed DNA polymerase activity"/>
    <property type="evidence" value="ECO:0007669"/>
    <property type="project" value="UniProtKB-KW"/>
</dbReference>
<gene>
    <name evidence="14" type="ORF">RJT34_24029</name>
</gene>
<feature type="domain" description="Integrase catalytic" evidence="13">
    <location>
        <begin position="619"/>
        <end position="782"/>
    </location>
</feature>
<reference evidence="14 15" key="1">
    <citation type="submission" date="2024-01" db="EMBL/GenBank/DDBJ databases">
        <title>The genomes of 5 underutilized Papilionoideae crops provide insights into root nodulation and disease resistance.</title>
        <authorList>
            <person name="Yuan L."/>
        </authorList>
    </citation>
    <scope>NUCLEOTIDE SEQUENCE [LARGE SCALE GENOMIC DNA]</scope>
    <source>
        <strain evidence="14">LY-2023</strain>
        <tissue evidence="14">Leaf</tissue>
    </source>
</reference>
<evidence type="ECO:0000313" key="14">
    <source>
        <dbReference type="EMBL" id="KAK7278988.1"/>
    </source>
</evidence>
<dbReference type="AlphaFoldDB" id="A0AAN9FVN6"/>
<keyword evidence="3" id="KW-0064">Aspartyl protease</keyword>
<dbReference type="Pfam" id="PF17921">
    <property type="entry name" value="Integrase_H2C2"/>
    <property type="match status" value="1"/>
</dbReference>
<dbReference type="InterPro" id="IPR001584">
    <property type="entry name" value="Integrase_cat-core"/>
</dbReference>
<evidence type="ECO:0000256" key="1">
    <source>
        <dbReference type="ARBA" id="ARBA00022670"/>
    </source>
</evidence>
<evidence type="ECO:0000256" key="4">
    <source>
        <dbReference type="ARBA" id="ARBA00022801"/>
    </source>
</evidence>
<protein>
    <submittedName>
        <fullName evidence="14">Uncharacterized protein</fullName>
    </submittedName>
</protein>
<dbReference type="EMBL" id="JAYKXN010000006">
    <property type="protein sequence ID" value="KAK7278988.1"/>
    <property type="molecule type" value="Genomic_DNA"/>
</dbReference>
<keyword evidence="8" id="KW-0548">Nucleotidyltransferase</keyword>
<dbReference type="InterPro" id="IPR041588">
    <property type="entry name" value="Integrase_H2C2"/>
</dbReference>
<evidence type="ECO:0000256" key="2">
    <source>
        <dbReference type="ARBA" id="ARBA00022723"/>
    </source>
</evidence>
<dbReference type="SUPFAM" id="SSF53098">
    <property type="entry name" value="Ribonuclease H-like"/>
    <property type="match status" value="1"/>
</dbReference>
<keyword evidence="8" id="KW-0239">DNA-directed DNA polymerase</keyword>
<dbReference type="Pfam" id="PF00078">
    <property type="entry name" value="RVT_1"/>
    <property type="match status" value="1"/>
</dbReference>
<dbReference type="InterPro" id="IPR036397">
    <property type="entry name" value="RNaseH_sf"/>
</dbReference>
<keyword evidence="8" id="KW-0808">Transferase</keyword>
<keyword evidence="7" id="KW-0695">RNA-directed DNA polymerase</keyword>
<dbReference type="Pfam" id="PF24626">
    <property type="entry name" value="SH3_Tf2-1"/>
    <property type="match status" value="1"/>
</dbReference>
<dbReference type="FunFam" id="1.10.340.70:FF:000001">
    <property type="entry name" value="Retrovirus-related Pol polyprotein from transposon gypsy-like Protein"/>
    <property type="match status" value="1"/>
</dbReference>
<dbReference type="Gene3D" id="3.30.420.10">
    <property type="entry name" value="Ribonuclease H-like superfamily/Ribonuclease H"/>
    <property type="match status" value="1"/>
</dbReference>
<dbReference type="PANTHER" id="PTHR37984">
    <property type="entry name" value="PROTEIN CBG26694"/>
    <property type="match status" value="1"/>
</dbReference>
<evidence type="ECO:0000313" key="15">
    <source>
        <dbReference type="Proteomes" id="UP001359559"/>
    </source>
</evidence>
<keyword evidence="11" id="KW-0511">Multifunctional enzyme</keyword>
<organism evidence="14 15">
    <name type="scientific">Clitoria ternatea</name>
    <name type="common">Butterfly pea</name>
    <dbReference type="NCBI Taxonomy" id="43366"/>
    <lineage>
        <taxon>Eukaryota</taxon>
        <taxon>Viridiplantae</taxon>
        <taxon>Streptophyta</taxon>
        <taxon>Embryophyta</taxon>
        <taxon>Tracheophyta</taxon>
        <taxon>Spermatophyta</taxon>
        <taxon>Magnoliopsida</taxon>
        <taxon>eudicotyledons</taxon>
        <taxon>Gunneridae</taxon>
        <taxon>Pentapetalae</taxon>
        <taxon>rosids</taxon>
        <taxon>fabids</taxon>
        <taxon>Fabales</taxon>
        <taxon>Fabaceae</taxon>
        <taxon>Papilionoideae</taxon>
        <taxon>50 kb inversion clade</taxon>
        <taxon>NPAAA clade</taxon>
        <taxon>indigoferoid/millettioid clade</taxon>
        <taxon>Phaseoleae</taxon>
        <taxon>Clitoria</taxon>
    </lineage>
</organism>
<dbReference type="InterPro" id="IPR012337">
    <property type="entry name" value="RNaseH-like_sf"/>
</dbReference>
<dbReference type="InterPro" id="IPR000477">
    <property type="entry name" value="RT_dom"/>
</dbReference>
<evidence type="ECO:0000259" key="12">
    <source>
        <dbReference type="PROSITE" id="PS50878"/>
    </source>
</evidence>
<keyword evidence="1" id="KW-0645">Protease</keyword>
<dbReference type="FunFam" id="3.30.70.270:FF:000020">
    <property type="entry name" value="Transposon Tf2-6 polyprotein-like Protein"/>
    <property type="match status" value="1"/>
</dbReference>
<comment type="caution">
    <text evidence="14">The sequence shown here is derived from an EMBL/GenBank/DDBJ whole genome shotgun (WGS) entry which is preliminary data.</text>
</comment>
<dbReference type="GO" id="GO:0003677">
    <property type="term" value="F:DNA binding"/>
    <property type="evidence" value="ECO:0007669"/>
    <property type="project" value="UniProtKB-KW"/>
</dbReference>
<dbReference type="InterPro" id="IPR056924">
    <property type="entry name" value="SH3_Tf2-1"/>
</dbReference>
<dbReference type="Gene3D" id="3.10.10.10">
    <property type="entry name" value="HIV Type 1 Reverse Transcriptase, subunit A, domain 1"/>
    <property type="match status" value="1"/>
</dbReference>
<dbReference type="GO" id="GO:0006508">
    <property type="term" value="P:proteolysis"/>
    <property type="evidence" value="ECO:0007669"/>
    <property type="project" value="UniProtKB-KW"/>
</dbReference>
<accession>A0AAN9FVN6</accession>
<dbReference type="InterPro" id="IPR043128">
    <property type="entry name" value="Rev_trsase/Diguanyl_cyclase"/>
</dbReference>
<keyword evidence="9" id="KW-0238">DNA-binding</keyword>
<evidence type="ECO:0000256" key="5">
    <source>
        <dbReference type="ARBA" id="ARBA00022842"/>
    </source>
</evidence>
<evidence type="ECO:0000259" key="13">
    <source>
        <dbReference type="PROSITE" id="PS50994"/>
    </source>
</evidence>
<evidence type="ECO:0000256" key="10">
    <source>
        <dbReference type="ARBA" id="ARBA00023172"/>
    </source>
</evidence>
<dbReference type="PANTHER" id="PTHR37984:SF5">
    <property type="entry name" value="PROTEIN NYNRIN-LIKE"/>
    <property type="match status" value="1"/>
</dbReference>
<dbReference type="GO" id="GO:0003887">
    <property type="term" value="F:DNA-directed DNA polymerase activity"/>
    <property type="evidence" value="ECO:0007669"/>
    <property type="project" value="UniProtKB-KW"/>
</dbReference>
<keyword evidence="15" id="KW-1185">Reference proteome</keyword>
<dbReference type="GO" id="GO:0006310">
    <property type="term" value="P:DNA recombination"/>
    <property type="evidence" value="ECO:0007669"/>
    <property type="project" value="UniProtKB-KW"/>
</dbReference>
<dbReference type="Gene3D" id="3.10.20.370">
    <property type="match status" value="1"/>
</dbReference>
<dbReference type="Gene3D" id="3.30.70.270">
    <property type="match status" value="2"/>
</dbReference>
<dbReference type="Gene3D" id="1.10.340.70">
    <property type="match status" value="1"/>
</dbReference>
<dbReference type="PROSITE" id="PS50994">
    <property type="entry name" value="INTEGRASE"/>
    <property type="match status" value="1"/>
</dbReference>
<evidence type="ECO:0000256" key="3">
    <source>
        <dbReference type="ARBA" id="ARBA00022750"/>
    </source>
</evidence>
<dbReference type="InterPro" id="IPR043502">
    <property type="entry name" value="DNA/RNA_pol_sf"/>
</dbReference>
<dbReference type="CDD" id="cd01647">
    <property type="entry name" value="RT_LTR"/>
    <property type="match status" value="1"/>
</dbReference>
<dbReference type="GO" id="GO:0046872">
    <property type="term" value="F:metal ion binding"/>
    <property type="evidence" value="ECO:0007669"/>
    <property type="project" value="UniProtKB-KW"/>
</dbReference>
<dbReference type="PROSITE" id="PS50878">
    <property type="entry name" value="RT_POL"/>
    <property type="match status" value="1"/>
</dbReference>
<dbReference type="SUPFAM" id="SSF56672">
    <property type="entry name" value="DNA/RNA polymerases"/>
    <property type="match status" value="1"/>
</dbReference>
<dbReference type="InterPro" id="IPR041577">
    <property type="entry name" value="RT_RNaseH_2"/>
</dbReference>
<keyword evidence="5" id="KW-0460">Magnesium</keyword>
<keyword evidence="10" id="KW-0233">DNA recombination</keyword>
<feature type="domain" description="Reverse transcriptase" evidence="12">
    <location>
        <begin position="124"/>
        <end position="303"/>
    </location>
</feature>
<dbReference type="Pfam" id="PF08284">
    <property type="entry name" value="RVP_2"/>
    <property type="match status" value="1"/>
</dbReference>
<dbReference type="Proteomes" id="UP001359559">
    <property type="component" value="Unassembled WGS sequence"/>
</dbReference>
<keyword evidence="6" id="KW-0229">DNA integration</keyword>
<evidence type="ECO:0000256" key="8">
    <source>
        <dbReference type="ARBA" id="ARBA00022932"/>
    </source>
</evidence>
<dbReference type="Pfam" id="PF17919">
    <property type="entry name" value="RT_RNaseH_2"/>
    <property type="match status" value="1"/>
</dbReference>
<evidence type="ECO:0000256" key="7">
    <source>
        <dbReference type="ARBA" id="ARBA00022918"/>
    </source>
</evidence>
<evidence type="ECO:0000256" key="9">
    <source>
        <dbReference type="ARBA" id="ARBA00023125"/>
    </source>
</evidence>
<name>A0AAN9FVN6_CLITE</name>
<proteinExistence type="predicted"/>
<evidence type="ECO:0000256" key="6">
    <source>
        <dbReference type="ARBA" id="ARBA00022908"/>
    </source>
</evidence>
<keyword evidence="4" id="KW-0378">Hydrolase</keyword>
<dbReference type="InterPro" id="IPR050951">
    <property type="entry name" value="Retrovirus_Pol_polyprotein"/>
</dbReference>
<keyword evidence="2" id="KW-0479">Metal-binding</keyword>